<name>A0A9Q0J601_9ROSI</name>
<organism evidence="2 3">
    <name type="scientific">Turnera subulata</name>
    <dbReference type="NCBI Taxonomy" id="218843"/>
    <lineage>
        <taxon>Eukaryota</taxon>
        <taxon>Viridiplantae</taxon>
        <taxon>Streptophyta</taxon>
        <taxon>Embryophyta</taxon>
        <taxon>Tracheophyta</taxon>
        <taxon>Spermatophyta</taxon>
        <taxon>Magnoliopsida</taxon>
        <taxon>eudicotyledons</taxon>
        <taxon>Gunneridae</taxon>
        <taxon>Pentapetalae</taxon>
        <taxon>rosids</taxon>
        <taxon>fabids</taxon>
        <taxon>Malpighiales</taxon>
        <taxon>Passifloraceae</taxon>
        <taxon>Turnera</taxon>
    </lineage>
</organism>
<feature type="transmembrane region" description="Helical" evidence="1">
    <location>
        <begin position="25"/>
        <end position="48"/>
    </location>
</feature>
<reference evidence="2" key="1">
    <citation type="submission" date="2022-02" db="EMBL/GenBank/DDBJ databases">
        <authorList>
            <person name="Henning P.M."/>
            <person name="McCubbin A.G."/>
            <person name="Shore J.S."/>
        </authorList>
    </citation>
    <scope>NUCLEOTIDE SEQUENCE</scope>
    <source>
        <strain evidence="2">F60SS</strain>
        <tissue evidence="2">Leaves</tissue>
    </source>
</reference>
<dbReference type="Proteomes" id="UP001141552">
    <property type="component" value="Unassembled WGS sequence"/>
</dbReference>
<dbReference type="InterPro" id="IPR040283">
    <property type="entry name" value="DDB_G0292058-like"/>
</dbReference>
<dbReference type="PANTHER" id="PTHR31414:SF15">
    <property type="entry name" value="PLASMA MEMBRANE FUSION PROTEIN"/>
    <property type="match status" value="1"/>
</dbReference>
<dbReference type="GO" id="GO:0005886">
    <property type="term" value="C:plasma membrane"/>
    <property type="evidence" value="ECO:0007669"/>
    <property type="project" value="TreeGrafter"/>
</dbReference>
<dbReference type="PANTHER" id="PTHR31414">
    <property type="entry name" value="TRANSMEMBRANE PROTEIN DDB_G0292058"/>
    <property type="match status" value="1"/>
</dbReference>
<keyword evidence="1" id="KW-0812">Transmembrane</keyword>
<sequence length="451" mass="50269">MDQLLTLITFQINNFKSVSYSGAPLFITAIVWFLLLGLSFCIACLCCCCCPSKKHGYNGYVYALTLILLIICTIAAIAGSVVLYTNHIKFTNSVVDALDSIIQRGMSIFRHLMSVWEAFSSAKNIQVNHVTLPTDLLGTIDYLDEMIKGAANMTYIQSMTNKQAIYAALFPVTFSINILAGVMLGFAFIGFLCAILGLRCLTNMLVTMGWILVTGVFILCGVFLIFRNVVADTCVAIDDFLQHPTANSALDLQFLPCVSNQTVQFALNTSVMTTKSLIAMDNQFIENIANHNDLTPDAGSFYYNQSGPLVPLLCDPYNDDLTDRKCGSDEMELATAAQEWKKHICEVSEEGICTSVGRLTPNIYNQLTIAVNMSISLQQQGPFLADLADCSFVLDTFKDISKNHCPGLRKYSYWTFVGLLVATSSVMCSVVFWIFYARERRYRKYRKKIHY</sequence>
<feature type="transmembrane region" description="Helical" evidence="1">
    <location>
        <begin position="205"/>
        <end position="226"/>
    </location>
</feature>
<comment type="caution">
    <text evidence="2">The sequence shown here is derived from an EMBL/GenBank/DDBJ whole genome shotgun (WGS) entry which is preliminary data.</text>
</comment>
<keyword evidence="1" id="KW-0472">Membrane</keyword>
<keyword evidence="1" id="KW-1133">Transmembrane helix</keyword>
<evidence type="ECO:0000313" key="2">
    <source>
        <dbReference type="EMBL" id="KAJ4829664.1"/>
    </source>
</evidence>
<feature type="transmembrane region" description="Helical" evidence="1">
    <location>
        <begin position="411"/>
        <end position="437"/>
    </location>
</feature>
<dbReference type="OrthoDB" id="1937321at2759"/>
<proteinExistence type="predicted"/>
<dbReference type="EMBL" id="JAKUCV010005831">
    <property type="protein sequence ID" value="KAJ4829664.1"/>
    <property type="molecule type" value="Genomic_DNA"/>
</dbReference>
<gene>
    <name evidence="2" type="ORF">Tsubulata_034578</name>
</gene>
<evidence type="ECO:0000313" key="3">
    <source>
        <dbReference type="Proteomes" id="UP001141552"/>
    </source>
</evidence>
<feature type="transmembrane region" description="Helical" evidence="1">
    <location>
        <begin position="165"/>
        <end position="198"/>
    </location>
</feature>
<accession>A0A9Q0J601</accession>
<protein>
    <submittedName>
        <fullName evidence="2">Uncharacterized protein</fullName>
    </submittedName>
</protein>
<dbReference type="AlphaFoldDB" id="A0A9Q0J601"/>
<reference evidence="2" key="2">
    <citation type="journal article" date="2023" name="Plants (Basel)">
        <title>Annotation of the Turnera subulata (Passifloraceae) Draft Genome Reveals the S-Locus Evolved after the Divergence of Turneroideae from Passifloroideae in a Stepwise Manner.</title>
        <authorList>
            <person name="Henning P.M."/>
            <person name="Roalson E.H."/>
            <person name="Mir W."/>
            <person name="McCubbin A.G."/>
            <person name="Shore J.S."/>
        </authorList>
    </citation>
    <scope>NUCLEOTIDE SEQUENCE</scope>
    <source>
        <strain evidence="2">F60SS</strain>
    </source>
</reference>
<evidence type="ECO:0000256" key="1">
    <source>
        <dbReference type="SAM" id="Phobius"/>
    </source>
</evidence>
<dbReference type="GO" id="GO:0009506">
    <property type="term" value="C:plasmodesma"/>
    <property type="evidence" value="ECO:0007669"/>
    <property type="project" value="TreeGrafter"/>
</dbReference>
<feature type="transmembrane region" description="Helical" evidence="1">
    <location>
        <begin position="60"/>
        <end position="84"/>
    </location>
</feature>
<keyword evidence="3" id="KW-1185">Reference proteome</keyword>